<dbReference type="HAMAP" id="MF_01815">
    <property type="entry name" value="FabH"/>
    <property type="match status" value="1"/>
</dbReference>
<dbReference type="GO" id="GO:0044550">
    <property type="term" value="P:secondary metabolite biosynthetic process"/>
    <property type="evidence" value="ECO:0007669"/>
    <property type="project" value="TreeGrafter"/>
</dbReference>
<evidence type="ECO:0000259" key="14">
    <source>
        <dbReference type="Pfam" id="PF08541"/>
    </source>
</evidence>
<feature type="domain" description="Beta-ketoacyl-[acyl-carrier-protein] synthase III N-terminal" evidence="15">
    <location>
        <begin position="116"/>
        <end position="195"/>
    </location>
</feature>
<evidence type="ECO:0000256" key="12">
    <source>
        <dbReference type="ARBA" id="ARBA00051096"/>
    </source>
</evidence>
<dbReference type="GO" id="GO:0006633">
    <property type="term" value="P:fatty acid biosynthetic process"/>
    <property type="evidence" value="ECO:0007669"/>
    <property type="project" value="UniProtKB-UniRule"/>
</dbReference>
<evidence type="ECO:0000256" key="5">
    <source>
        <dbReference type="ARBA" id="ARBA00022516"/>
    </source>
</evidence>
<evidence type="ECO:0000256" key="6">
    <source>
        <dbReference type="ARBA" id="ARBA00022679"/>
    </source>
</evidence>
<dbReference type="EMBL" id="CP121196">
    <property type="protein sequence ID" value="XBH15435.1"/>
    <property type="molecule type" value="Genomic_DNA"/>
</dbReference>
<dbReference type="GO" id="GO:0004315">
    <property type="term" value="F:3-oxoacyl-[acyl-carrier-protein] synthase activity"/>
    <property type="evidence" value="ECO:0007669"/>
    <property type="project" value="InterPro"/>
</dbReference>
<evidence type="ECO:0000256" key="13">
    <source>
        <dbReference type="HAMAP-Rule" id="MF_01815"/>
    </source>
</evidence>
<dbReference type="Gene3D" id="3.40.47.10">
    <property type="match status" value="1"/>
</dbReference>
<evidence type="ECO:0000256" key="11">
    <source>
        <dbReference type="ARBA" id="ARBA00023315"/>
    </source>
</evidence>
<dbReference type="InterPro" id="IPR016039">
    <property type="entry name" value="Thiolase-like"/>
</dbReference>
<dbReference type="PANTHER" id="PTHR34069:SF2">
    <property type="entry name" value="BETA-KETOACYL-[ACYL-CARRIER-PROTEIN] SYNTHASE III"/>
    <property type="match status" value="1"/>
</dbReference>
<comment type="domain">
    <text evidence="13">The last Arg residue of the ACP-binding site is essential for the weak association between ACP/AcpP and FabH.</text>
</comment>
<keyword evidence="4 13" id="KW-0963">Cytoplasm</keyword>
<dbReference type="FunFam" id="3.40.47.10:FF:000004">
    <property type="entry name" value="3-oxoacyl-[acyl-carrier-protein] synthase 3"/>
    <property type="match status" value="1"/>
</dbReference>
<dbReference type="CDD" id="cd00830">
    <property type="entry name" value="KAS_III"/>
    <property type="match status" value="1"/>
</dbReference>
<keyword evidence="5 13" id="KW-0444">Lipid biosynthesis</keyword>
<keyword evidence="7 13" id="KW-0276">Fatty acid metabolism</keyword>
<evidence type="ECO:0000256" key="2">
    <source>
        <dbReference type="ARBA" id="ARBA00008642"/>
    </source>
</evidence>
<evidence type="ECO:0000256" key="9">
    <source>
        <dbReference type="ARBA" id="ARBA00023160"/>
    </source>
</evidence>
<feature type="active site" evidence="13">
    <location>
        <position position="122"/>
    </location>
</feature>
<dbReference type="RefSeq" id="WP_348260668.1">
    <property type="nucleotide sequence ID" value="NZ_CP121196.1"/>
</dbReference>
<feature type="domain" description="Beta-ketoacyl-[acyl-carrier-protein] synthase III C-terminal" evidence="14">
    <location>
        <begin position="247"/>
        <end position="336"/>
    </location>
</feature>
<dbReference type="PANTHER" id="PTHR34069">
    <property type="entry name" value="3-OXOACYL-[ACYL-CARRIER-PROTEIN] SYNTHASE 3"/>
    <property type="match status" value="1"/>
</dbReference>
<dbReference type="AlphaFoldDB" id="A0AAU7DDM6"/>
<keyword evidence="8 13" id="KW-0443">Lipid metabolism</keyword>
<dbReference type="GO" id="GO:0005737">
    <property type="term" value="C:cytoplasm"/>
    <property type="evidence" value="ECO:0007669"/>
    <property type="project" value="UniProtKB-SubCell"/>
</dbReference>
<sequence>MSLAVRPVVGRRAKISALGTYVPPQVLTNKDLEKMVDTNDQWIVERTGIKERHVLAAGKGVSDICVEAAKKCLAARGIEPSEVEVIIVGTVTPDMMFPSTACLVQDKIGAKGAWGFDVSAGCSGFVFALQAGVKLVESGAQSKVLVCGADANTRMTDYTDRATCVLFGDGGGAVLIEPAEEGEIGMIDFVHEIDGSGGVSLNLPAGGSLNPSTHETIDKKMHFIHQDGQAVYKFAVRKMAEATTKLLERNGVTGADLGCFIPHQANKRIITSTADRLGMPADRVIINIEKYGNTSAGTIPLAMETAVEEGKLKKGDLVLIAAVGAGFTVGTALLRWEI</sequence>
<comment type="subcellular location">
    <subcellularLocation>
        <location evidence="13">Cytoplasm</location>
    </subcellularLocation>
</comment>
<comment type="pathway">
    <text evidence="1 13">Lipid metabolism; fatty acid biosynthesis.</text>
</comment>
<accession>A0AAU7DDM6</accession>
<comment type="catalytic activity">
    <reaction evidence="12">
        <text>malonyl-[ACP] + acetyl-CoA + H(+) = 3-oxobutanoyl-[ACP] + CO2 + CoA</text>
        <dbReference type="Rhea" id="RHEA:12080"/>
        <dbReference type="Rhea" id="RHEA-COMP:9623"/>
        <dbReference type="Rhea" id="RHEA-COMP:9625"/>
        <dbReference type="ChEBI" id="CHEBI:15378"/>
        <dbReference type="ChEBI" id="CHEBI:16526"/>
        <dbReference type="ChEBI" id="CHEBI:57287"/>
        <dbReference type="ChEBI" id="CHEBI:57288"/>
        <dbReference type="ChEBI" id="CHEBI:78449"/>
        <dbReference type="ChEBI" id="CHEBI:78450"/>
        <dbReference type="EC" id="2.3.1.180"/>
    </reaction>
    <physiologicalReaction direction="left-to-right" evidence="12">
        <dbReference type="Rhea" id="RHEA:12081"/>
    </physiologicalReaction>
</comment>
<feature type="active site" evidence="13">
    <location>
        <position position="263"/>
    </location>
</feature>
<keyword evidence="11 13" id="KW-0012">Acyltransferase</keyword>
<dbReference type="InterPro" id="IPR004655">
    <property type="entry name" value="FabH"/>
</dbReference>
<dbReference type="Pfam" id="PF08541">
    <property type="entry name" value="ACP_syn_III_C"/>
    <property type="match status" value="1"/>
</dbReference>
<evidence type="ECO:0000313" key="16">
    <source>
        <dbReference type="EMBL" id="XBH15435.1"/>
    </source>
</evidence>
<comment type="function">
    <text evidence="13">Catalyzes the condensation reaction of fatty acid synthesis by the addition to an acyl acceptor of two carbons from malonyl-ACP. Catalyzes the first condensation reaction which initiates fatty acid synthesis and may therefore play a role in governing the total rate of fatty acid production. Possesses both acetoacetyl-ACP synthase and acetyl transacylase activities. Its substrate specificity determines the biosynthesis of branched-chain and/or straight-chain of fatty acids.</text>
</comment>
<gene>
    <name evidence="13" type="primary">fabH</name>
    <name evidence="16" type="ORF">P8935_12735</name>
</gene>
<proteinExistence type="inferred from homology"/>
<keyword evidence="9 13" id="KW-0275">Fatty acid biosynthesis</keyword>
<feature type="active site" evidence="13">
    <location>
        <position position="293"/>
    </location>
</feature>
<dbReference type="NCBIfam" id="TIGR00747">
    <property type="entry name" value="fabH"/>
    <property type="match status" value="1"/>
</dbReference>
<dbReference type="Pfam" id="PF08545">
    <property type="entry name" value="ACP_syn_III"/>
    <property type="match status" value="1"/>
</dbReference>
<evidence type="ECO:0000256" key="7">
    <source>
        <dbReference type="ARBA" id="ARBA00022832"/>
    </source>
</evidence>
<dbReference type="GO" id="GO:0033818">
    <property type="term" value="F:beta-ketoacyl-acyl-carrier-protein synthase III activity"/>
    <property type="evidence" value="ECO:0007669"/>
    <property type="project" value="UniProtKB-UniRule"/>
</dbReference>
<dbReference type="InterPro" id="IPR013751">
    <property type="entry name" value="ACP_syn_III_N"/>
</dbReference>
<dbReference type="EC" id="2.3.1.180" evidence="3 13"/>
<keyword evidence="6 13" id="KW-0808">Transferase</keyword>
<organism evidence="16">
    <name type="scientific">Telmatobacter sp. DSM 110680</name>
    <dbReference type="NCBI Taxonomy" id="3036704"/>
    <lineage>
        <taxon>Bacteria</taxon>
        <taxon>Pseudomonadati</taxon>
        <taxon>Acidobacteriota</taxon>
        <taxon>Terriglobia</taxon>
        <taxon>Terriglobales</taxon>
        <taxon>Acidobacteriaceae</taxon>
        <taxon>Telmatobacter</taxon>
    </lineage>
</organism>
<evidence type="ECO:0000256" key="8">
    <source>
        <dbReference type="ARBA" id="ARBA00023098"/>
    </source>
</evidence>
<dbReference type="InterPro" id="IPR013747">
    <property type="entry name" value="ACP_syn_III_C"/>
</dbReference>
<comment type="similarity">
    <text evidence="2 13">Belongs to the thiolase-like superfamily. FabH family.</text>
</comment>
<protein>
    <recommendedName>
        <fullName evidence="3 13">Beta-ketoacyl-[acyl-carrier-protein] synthase III</fullName>
        <shortName evidence="13">Beta-ketoacyl-ACP synthase III</shortName>
        <shortName evidence="13">KAS III</shortName>
        <ecNumber evidence="3 13">2.3.1.180</ecNumber>
    </recommendedName>
    <alternativeName>
        <fullName evidence="13">3-oxoacyl-[acyl-carrier-protein] synthase 3</fullName>
    </alternativeName>
    <alternativeName>
        <fullName evidence="13">3-oxoacyl-[acyl-carrier-protein] synthase III</fullName>
    </alternativeName>
</protein>
<feature type="region of interest" description="ACP-binding" evidence="13">
    <location>
        <begin position="264"/>
        <end position="268"/>
    </location>
</feature>
<evidence type="ECO:0000256" key="3">
    <source>
        <dbReference type="ARBA" id="ARBA00012333"/>
    </source>
</evidence>
<reference evidence="16" key="1">
    <citation type="submission" date="2023-03" db="EMBL/GenBank/DDBJ databases">
        <title>Edaphobacter sp.</title>
        <authorList>
            <person name="Huber K.J."/>
            <person name="Papendorf J."/>
            <person name="Pilke C."/>
            <person name="Bunk B."/>
            <person name="Sproeer C."/>
            <person name="Pester M."/>
        </authorList>
    </citation>
    <scope>NUCLEOTIDE SEQUENCE</scope>
    <source>
        <strain evidence="16">DSM 110680</strain>
    </source>
</reference>
<evidence type="ECO:0000259" key="15">
    <source>
        <dbReference type="Pfam" id="PF08545"/>
    </source>
</evidence>
<keyword evidence="10 13" id="KW-0511">Multifunctional enzyme</keyword>
<comment type="subunit">
    <text evidence="13">Homodimer.</text>
</comment>
<evidence type="ECO:0000256" key="1">
    <source>
        <dbReference type="ARBA" id="ARBA00005194"/>
    </source>
</evidence>
<evidence type="ECO:0000256" key="10">
    <source>
        <dbReference type="ARBA" id="ARBA00023268"/>
    </source>
</evidence>
<evidence type="ECO:0000256" key="4">
    <source>
        <dbReference type="ARBA" id="ARBA00022490"/>
    </source>
</evidence>
<dbReference type="SUPFAM" id="SSF53901">
    <property type="entry name" value="Thiolase-like"/>
    <property type="match status" value="1"/>
</dbReference>
<dbReference type="NCBIfam" id="NF006829">
    <property type="entry name" value="PRK09352.1"/>
    <property type="match status" value="1"/>
</dbReference>
<name>A0AAU7DDM6_9BACT</name>